<organism evidence="1 2">
    <name type="scientific">Hafnia alvei ATCC 51873</name>
    <dbReference type="NCBI Taxonomy" id="1002364"/>
    <lineage>
        <taxon>Bacteria</taxon>
        <taxon>Pseudomonadati</taxon>
        <taxon>Pseudomonadota</taxon>
        <taxon>Gammaproteobacteria</taxon>
        <taxon>Enterobacterales</taxon>
        <taxon>Hafniaceae</taxon>
        <taxon>Hafnia</taxon>
    </lineage>
</organism>
<reference evidence="1 2" key="1">
    <citation type="submission" date="2011-08" db="EMBL/GenBank/DDBJ databases">
        <authorList>
            <person name="Weinstock G."/>
            <person name="Sodergren E."/>
            <person name="Clifton S."/>
            <person name="Fulton L."/>
            <person name="Fulton B."/>
            <person name="Courtney L."/>
            <person name="Fronick C."/>
            <person name="Harrison M."/>
            <person name="Strong C."/>
            <person name="Farmer C."/>
            <person name="Delahaunty K."/>
            <person name="Markovic C."/>
            <person name="Hall O."/>
            <person name="Minx P."/>
            <person name="Tomlinson C."/>
            <person name="Mitreva M."/>
            <person name="Hou S."/>
            <person name="Chen J."/>
            <person name="Wollam A."/>
            <person name="Pepin K.H."/>
            <person name="Johnson M."/>
            <person name="Bhonagiri V."/>
            <person name="Zhang X."/>
            <person name="Suruliraj S."/>
            <person name="Warren W."/>
            <person name="Chinwalla A."/>
            <person name="Mardis E.R."/>
            <person name="Wilson R.K."/>
        </authorList>
    </citation>
    <scope>NUCLEOTIDE SEQUENCE [LARGE SCALE GENOMIC DNA]</scope>
    <source>
        <strain evidence="1 2">ATCC 51873</strain>
    </source>
</reference>
<dbReference type="Proteomes" id="UP000005959">
    <property type="component" value="Unassembled WGS sequence"/>
</dbReference>
<dbReference type="HOGENOM" id="CLU_2973132_0_0_6"/>
<dbReference type="EMBL" id="AGCI01000010">
    <property type="protein sequence ID" value="EHM46724.1"/>
    <property type="molecule type" value="Genomic_DNA"/>
</dbReference>
<name>G9Y1X9_HAFAL</name>
<evidence type="ECO:0000313" key="2">
    <source>
        <dbReference type="Proteomes" id="UP000005959"/>
    </source>
</evidence>
<proteinExistence type="predicted"/>
<dbReference type="PATRIC" id="fig|1002364.3.peg.536"/>
<protein>
    <submittedName>
        <fullName evidence="1">Uncharacterized protein</fullName>
    </submittedName>
</protein>
<dbReference type="RefSeq" id="WP_004090021.1">
    <property type="nucleotide sequence ID" value="NZ_JH417489.1"/>
</dbReference>
<gene>
    <name evidence="1" type="ORF">HMPREF0454_00589</name>
</gene>
<evidence type="ECO:0000313" key="1">
    <source>
        <dbReference type="EMBL" id="EHM46724.1"/>
    </source>
</evidence>
<accession>G9Y1X9</accession>
<comment type="caution">
    <text evidence="1">The sequence shown here is derived from an EMBL/GenBank/DDBJ whole genome shotgun (WGS) entry which is preliminary data.</text>
</comment>
<dbReference type="AlphaFoldDB" id="G9Y1X9"/>
<sequence>MKQIYGFLNQLKESYQQERQPHKLLGLFYLTPEQRLKILQDIMAPYSEEEAKLSQGKQ</sequence>